<reference evidence="4" key="1">
    <citation type="submission" date="2016-06" db="UniProtKB">
        <authorList>
            <consortium name="WormBaseParasite"/>
        </authorList>
    </citation>
    <scope>IDENTIFICATION</scope>
</reference>
<keyword evidence="3" id="KW-1185">Reference proteome</keyword>
<dbReference type="Proteomes" id="UP000271098">
    <property type="component" value="Unassembled WGS sequence"/>
</dbReference>
<sequence>MGTLGFFNFDEICLVQDFDQEAADVSPSILYATINEGVKFKDHDTESARMPSPLSSGSEPKKKSSGEDDFELQAKKSLSLRNRKLSFAGLSSRVCFLFRIFLRSFNSVTAYSVI</sequence>
<dbReference type="AlphaFoldDB" id="A0A183DIW1"/>
<evidence type="ECO:0000256" key="1">
    <source>
        <dbReference type="SAM" id="MobiDB-lite"/>
    </source>
</evidence>
<reference evidence="2 3" key="2">
    <citation type="submission" date="2018-11" db="EMBL/GenBank/DDBJ databases">
        <authorList>
            <consortium name="Pathogen Informatics"/>
        </authorList>
    </citation>
    <scope>NUCLEOTIDE SEQUENCE [LARGE SCALE GENOMIC DNA]</scope>
</reference>
<accession>A0A183DIW1</accession>
<protein>
    <submittedName>
        <fullName evidence="4">Autophagy-related protein</fullName>
    </submittedName>
</protein>
<evidence type="ECO:0000313" key="2">
    <source>
        <dbReference type="EMBL" id="VDK64190.1"/>
    </source>
</evidence>
<feature type="region of interest" description="Disordered" evidence="1">
    <location>
        <begin position="42"/>
        <end position="69"/>
    </location>
</feature>
<organism evidence="4">
    <name type="scientific">Gongylonema pulchrum</name>
    <dbReference type="NCBI Taxonomy" id="637853"/>
    <lineage>
        <taxon>Eukaryota</taxon>
        <taxon>Metazoa</taxon>
        <taxon>Ecdysozoa</taxon>
        <taxon>Nematoda</taxon>
        <taxon>Chromadorea</taxon>
        <taxon>Rhabditida</taxon>
        <taxon>Spirurina</taxon>
        <taxon>Spiruromorpha</taxon>
        <taxon>Spiruroidea</taxon>
        <taxon>Gongylonematidae</taxon>
        <taxon>Gongylonema</taxon>
    </lineage>
</organism>
<proteinExistence type="predicted"/>
<name>A0A183DIW1_9BILA</name>
<dbReference type="WBParaSite" id="GPUH_0000866201-mRNA-1">
    <property type="protein sequence ID" value="GPUH_0000866201-mRNA-1"/>
    <property type="gene ID" value="GPUH_0000866201"/>
</dbReference>
<gene>
    <name evidence="2" type="ORF">GPUH_LOCUS8653</name>
</gene>
<evidence type="ECO:0000313" key="3">
    <source>
        <dbReference type="Proteomes" id="UP000271098"/>
    </source>
</evidence>
<dbReference type="EMBL" id="UYRT01025816">
    <property type="protein sequence ID" value="VDK64190.1"/>
    <property type="molecule type" value="Genomic_DNA"/>
</dbReference>
<evidence type="ECO:0000313" key="4">
    <source>
        <dbReference type="WBParaSite" id="GPUH_0000866201-mRNA-1"/>
    </source>
</evidence>